<dbReference type="EMBL" id="CP163445">
    <property type="protein sequence ID" value="XDQ77458.1"/>
    <property type="molecule type" value="Genomic_DNA"/>
</dbReference>
<proteinExistence type="predicted"/>
<feature type="region of interest" description="Disordered" evidence="1">
    <location>
        <begin position="1"/>
        <end position="93"/>
    </location>
</feature>
<evidence type="ECO:0000313" key="2">
    <source>
        <dbReference type="EMBL" id="XDQ77458.1"/>
    </source>
</evidence>
<sequence>MTRRDPPRDRAQADAVSRRHHQRAHPLRRRPDRSGGLAGRCGHPTTATATAAPAPSGDPSGDPSASSATLAPPASGTTPATVATPAQGSAPATAADAPGLALAAYDAATGTAVLAPATTGPRSLSAQAAPADGSSADAASAVKPGQLIDSPPTPAAPHGALVAVTGVQPTADGKVAVTTRPATLPELLGGTSASLRSAVSPGSFEVHPQLGGVQVTTDLGATAGQGSVSGSLGLSADANVPLPDGSSLKLSGSVSLRPAIDFSYQGGAGLIDPQQARIGFTLGAHADWRVSAGLTGSTTPIRIPLATYSASPVVMVGALPVVINLAFTLSADVSADGTVTIDAEQAYDGQWGVHSDYVKGPGWTTTTDPGSSTVSPLHLDLRGSASARAGLLAEGSIALYDTVGVKASIEPYLRAAVNGSVVLDGTGGGSGTGAGSGSGPAVNGTAALYGGLDINGALMARIAILGTPILSADLPFLAFHREWPLTSVSVGQPPAPLVNWPALSAGLFDDNRSAYLKTRPDWDPKALKASCPDGTRLIGLSHGGDNGLCTDVTRANPWDADHTYVVDHGGTYVSTDWAPGYAKAQCPAGSVLTGYSRNGRTMGALCAKSAAPLGTSTRTLWFDKGDNRPAGAAGGDFSYGFAKGQCADDEVAAGLAYTQPWWQLWAARPYALLCQKLA</sequence>
<feature type="compositionally biased region" description="Low complexity" evidence="1">
    <location>
        <begin position="44"/>
        <end position="93"/>
    </location>
</feature>
<feature type="compositionally biased region" description="Low complexity" evidence="1">
    <location>
        <begin position="125"/>
        <end position="141"/>
    </location>
</feature>
<organism evidence="2">
    <name type="scientific">Streptomyces sp. Y1</name>
    <dbReference type="NCBI Taxonomy" id="3238634"/>
    <lineage>
        <taxon>Bacteria</taxon>
        <taxon>Bacillati</taxon>
        <taxon>Actinomycetota</taxon>
        <taxon>Actinomycetes</taxon>
        <taxon>Kitasatosporales</taxon>
        <taxon>Streptomycetaceae</taxon>
        <taxon>Streptomyces</taxon>
    </lineage>
</organism>
<dbReference type="AlphaFoldDB" id="A0AB39TD43"/>
<feature type="compositionally biased region" description="Basic and acidic residues" evidence="1">
    <location>
        <begin position="1"/>
        <end position="12"/>
    </location>
</feature>
<gene>
    <name evidence="2" type="ORF">AB2U05_02645</name>
</gene>
<dbReference type="RefSeq" id="WP_369182292.1">
    <property type="nucleotide sequence ID" value="NZ_CP163445.1"/>
</dbReference>
<reference evidence="2" key="1">
    <citation type="submission" date="2024-07" db="EMBL/GenBank/DDBJ databases">
        <authorList>
            <person name="Yu S.T."/>
        </authorList>
    </citation>
    <scope>NUCLEOTIDE SEQUENCE</scope>
    <source>
        <strain evidence="2">Y1</strain>
    </source>
</reference>
<protein>
    <submittedName>
        <fullName evidence="2">Uncharacterized protein</fullName>
    </submittedName>
</protein>
<evidence type="ECO:0000256" key="1">
    <source>
        <dbReference type="SAM" id="MobiDB-lite"/>
    </source>
</evidence>
<feature type="region of interest" description="Disordered" evidence="1">
    <location>
        <begin position="122"/>
        <end position="157"/>
    </location>
</feature>
<accession>A0AB39TD43</accession>
<feature type="compositionally biased region" description="Basic residues" evidence="1">
    <location>
        <begin position="18"/>
        <end position="31"/>
    </location>
</feature>
<name>A0AB39TD43_9ACTN</name>